<dbReference type="InterPro" id="IPR050545">
    <property type="entry name" value="Mycobact_MmpL"/>
</dbReference>
<evidence type="ECO:0000256" key="5">
    <source>
        <dbReference type="ARBA" id="ARBA00023136"/>
    </source>
</evidence>
<accession>A0A0H3U7U0</accession>
<feature type="transmembrane region" description="Helical" evidence="7">
    <location>
        <begin position="199"/>
        <end position="220"/>
    </location>
</feature>
<dbReference type="PANTHER" id="PTHR33406:SF13">
    <property type="entry name" value="MEMBRANE PROTEIN YDFJ"/>
    <property type="match status" value="1"/>
</dbReference>
<evidence type="ECO:0000259" key="8">
    <source>
        <dbReference type="Pfam" id="PF03176"/>
    </source>
</evidence>
<evidence type="ECO:0000256" key="2">
    <source>
        <dbReference type="ARBA" id="ARBA00022475"/>
    </source>
</evidence>
<evidence type="ECO:0000256" key="6">
    <source>
        <dbReference type="SAM" id="MobiDB-lite"/>
    </source>
</evidence>
<dbReference type="Gene3D" id="1.20.1640.10">
    <property type="entry name" value="Multidrug efflux transporter AcrB transmembrane domain"/>
    <property type="match status" value="2"/>
</dbReference>
<protein>
    <recommendedName>
        <fullName evidence="8">Membrane transport protein MMPL domain-containing protein</fullName>
    </recommendedName>
</protein>
<feature type="transmembrane region" description="Helical" evidence="7">
    <location>
        <begin position="1013"/>
        <end position="1033"/>
    </location>
</feature>
<dbReference type="PANTHER" id="PTHR33406">
    <property type="entry name" value="MEMBRANE PROTEIN MJ1562-RELATED"/>
    <property type="match status" value="1"/>
</dbReference>
<feature type="transmembrane region" description="Helical" evidence="7">
    <location>
        <begin position="241"/>
        <end position="264"/>
    </location>
</feature>
<feature type="domain" description="Membrane transport protein MMPL" evidence="8">
    <location>
        <begin position="871"/>
        <end position="1072"/>
    </location>
</feature>
<feature type="transmembrane region" description="Helical" evidence="7">
    <location>
        <begin position="145"/>
        <end position="163"/>
    </location>
</feature>
<evidence type="ECO:0000256" key="1">
    <source>
        <dbReference type="ARBA" id="ARBA00004651"/>
    </source>
</evidence>
<dbReference type="EMBL" id="KF540236">
    <property type="protein sequence ID" value="AIF26541.1"/>
    <property type="molecule type" value="Genomic_DNA"/>
</dbReference>
<feature type="transmembrane region" description="Helical" evidence="7">
    <location>
        <begin position="917"/>
        <end position="934"/>
    </location>
</feature>
<organism evidence="9">
    <name type="scientific">uncultured bacterium fosmid pJB42G5</name>
    <dbReference type="NCBI Taxonomy" id="1478064"/>
    <lineage>
        <taxon>Bacteria</taxon>
        <taxon>environmental samples</taxon>
    </lineage>
</organism>
<feature type="transmembrane region" description="Helical" evidence="7">
    <location>
        <begin position="941"/>
        <end position="961"/>
    </location>
</feature>
<dbReference type="AlphaFoldDB" id="A0A0H3U7U0"/>
<keyword evidence="4 7" id="KW-1133">Transmembrane helix</keyword>
<feature type="domain" description="Membrane transport protein MMPL" evidence="8">
    <location>
        <begin position="140"/>
        <end position="299"/>
    </location>
</feature>
<feature type="transmembrane region" description="Helical" evidence="7">
    <location>
        <begin position="1039"/>
        <end position="1061"/>
    </location>
</feature>
<dbReference type="Pfam" id="PF03176">
    <property type="entry name" value="MMPL"/>
    <property type="match status" value="2"/>
</dbReference>
<evidence type="ECO:0000256" key="7">
    <source>
        <dbReference type="SAM" id="Phobius"/>
    </source>
</evidence>
<feature type="transmembrane region" description="Helical" evidence="7">
    <location>
        <begin position="12"/>
        <end position="31"/>
    </location>
</feature>
<feature type="transmembrane region" description="Helical" evidence="7">
    <location>
        <begin position="270"/>
        <end position="296"/>
    </location>
</feature>
<dbReference type="GO" id="GO:0005886">
    <property type="term" value="C:plasma membrane"/>
    <property type="evidence" value="ECO:0007669"/>
    <property type="project" value="UniProtKB-SubCell"/>
</dbReference>
<reference evidence="9" key="1">
    <citation type="submission" date="2013-08" db="EMBL/GenBank/DDBJ databases">
        <title>Comparison of modified E. coli strains.</title>
        <authorList>
            <person name="Juergensen J."/>
            <person name="Bonge A."/>
            <person name="Streit W.R."/>
        </authorList>
    </citation>
    <scope>NUCLEOTIDE SEQUENCE</scope>
</reference>
<dbReference type="SUPFAM" id="SSF82866">
    <property type="entry name" value="Multidrug efflux transporter AcrB transmembrane domain"/>
    <property type="match status" value="2"/>
</dbReference>
<keyword evidence="3 7" id="KW-0812">Transmembrane</keyword>
<feature type="region of interest" description="Disordered" evidence="6">
    <location>
        <begin position="509"/>
        <end position="540"/>
    </location>
</feature>
<sequence length="1091" mass="120400">MKLTRKHHHILFYISMLLAVVCAVMIPRVNINSDMTKYLPDGSSMKHGIDILKEEFGGTEISGADVRAMFEGLTDEQIQETADRLEEIPEIDGVTYRKNAEGDHVLYELMVSKSVDQKKLGKELQKDFGSGMIVETSQDGATPPLSVVIIAAVLIIVILVLMTKSWMDPVLFLLSTGTAIVLNIGTNALLPSVSITTNYIVAILQLVLSLDYSIVMMNRYRQERDKGEEPLEAVNTAVPRAASAVISSATTTVVGLLMLCFMRLKIGLDMGLVLAKGVVFSLICTFTVMPTLILMFNKAIEASVKKGFVIPTNRLARYSSRFKIPLAIGFVILFVASMLLHDRTEISFSTEAASEINQIFPKTNTTVIVYDNKDENSVMALGDSVKVLPGVQSFVSYPTILKKQYKAEDMSHGINSVINELGPNMPGMGVEIPDISLLTPEILRIAYYMKEAGDDDIRISFTQLTDFIIASIQDNPLVAGMIDEEMQEKLNLLAAMNDTDVEEEIIEEEPVTIKQPASPKAETTSTKPLESQPKKDEAPSEKIIVPVIHNTGNISIIDITGKLAADKQDFLTSEMASFSDTVRLRTKMSAEEMSKYIGSTPSQTKMVYSFSKSKSKKMTPLEYVHFLTDDLFNRRSLQSMVNATQKAGLIVRRKVMDYANADAKLSAAEIAALVTEYGEAGVTEEYIKNLAFPPALTASVTKDTPSEVKGDSTDAEKAAADTTGVHQAADSLFQSAPQPVAPPKPIVRRKTKEELQQEFFLKLMNSEDAFTAEEMTKNFDKLGQDIDPSLVKLLYTYYGSENNYNEDWTMSIEELVEFVSDVIMPDPVFTAFIDDNTRDMFAEAEAMFSEGLGKLVGPKHSIAVSMSSHLPESAETYEYIDNVNRFCDELFENDTHVIGESAMFSEMKHGFSREMTIVTWLTVLAIFLIVALTFQSLVVPTILVLTVMTGVFVNVVMSGVITGHMLYLAYLIVQSILMGATIDYGILFTNYYVEKRKTLDVDDAIKEAYKGSIHTIMTSGLIMVLAPGVMAIFVDDVTISAIVGSLAIGAGVSVFLILTVLPGLLAAFDRMVVYGWAGRKKLKDIREERNR</sequence>
<dbReference type="InterPro" id="IPR004869">
    <property type="entry name" value="MMPL_dom"/>
</dbReference>
<evidence type="ECO:0000256" key="3">
    <source>
        <dbReference type="ARBA" id="ARBA00022692"/>
    </source>
</evidence>
<feature type="transmembrane region" description="Helical" evidence="7">
    <location>
        <begin position="322"/>
        <end position="340"/>
    </location>
</feature>
<keyword evidence="5 7" id="KW-0472">Membrane</keyword>
<keyword evidence="2" id="KW-1003">Cell membrane</keyword>
<proteinExistence type="predicted"/>
<evidence type="ECO:0000313" key="9">
    <source>
        <dbReference type="EMBL" id="AIF26541.1"/>
    </source>
</evidence>
<evidence type="ECO:0000256" key="4">
    <source>
        <dbReference type="ARBA" id="ARBA00022989"/>
    </source>
</evidence>
<feature type="transmembrane region" description="Helical" evidence="7">
    <location>
        <begin position="170"/>
        <end position="193"/>
    </location>
</feature>
<comment type="subcellular location">
    <subcellularLocation>
        <location evidence="1">Cell membrane</location>
        <topology evidence="1">Multi-pass membrane protein</topology>
    </subcellularLocation>
</comment>
<feature type="transmembrane region" description="Helical" evidence="7">
    <location>
        <begin position="967"/>
        <end position="993"/>
    </location>
</feature>
<name>A0A0H3U7U0_9BACT</name>